<feature type="transmembrane region" description="Helical" evidence="7">
    <location>
        <begin position="68"/>
        <end position="86"/>
    </location>
</feature>
<sequence>MPEQSEQTDSTHRSIPRRRPVNGVYAKFVRRVDLSTQILIALALGVFAGLFAGELCAPLAIIGEAFVGLLRMTILPYILVTLVVSLGRMRLRNSRRLARIGGTVLLGLWASCLTVVWVLPSAFPAWSSGSFFSTALIKDPEPLDVLSYFIPANIFESLTNNQVPAVVLFGICCGLALARSRNRGIVLEQLHVVADVLLSISKFVTRLAPIGIFAIAASTAGTVSLAEVGRLQAYLVAYTAGAVFLGFIVLPLLVTTLTPLTYRQVLFVVKEPMLTAFATGKLIIVLPMLIENTERLFQSQVRIDGKDESPAIDLLYGTAYPFPHVGKLLSMLFIPFAAWFLGAPINPSDYPTFLASGLFSFFGGPIVAIPFLLDQMQLPHDMFQLFLVSGVYGERLGDAVGAMHLCVLTLISIFGFNRLLRFNLLAILKYIAVVCLFGAILLVGVRLGLYRVITMADNKFDVIERMQLLEKPVQSVVIKQPLPNPEPLREGESLLQRIRRRGVIRVGYNEDNLPFAYFNNRRTLVGYDVEMAHSLARDLGVTLELVRFDRATLVDQLNADHFDIVMSGLVGTLERAQAMAHTESYMDVHLALVTRDYRSSNFRTLKRILALDDLRIGFADLSRGFVNRIEAALPDDTLVEIADNRDYFNGKHPDLDALLISAESGSAFTLMYPRFEVVIPNELNASLPLFYAVGNRDAQMRDFLEYWVGLRQKDGTAQDYYDHWVLGKTNGENEPRWSILRDYLHWIP</sequence>
<dbReference type="EMBL" id="CP036264">
    <property type="protein sequence ID" value="QEF98986.1"/>
    <property type="molecule type" value="Genomic_DNA"/>
</dbReference>
<dbReference type="AlphaFoldDB" id="A0A5B9MFV0"/>
<dbReference type="Gene3D" id="3.40.190.10">
    <property type="entry name" value="Periplasmic binding protein-like II"/>
    <property type="match status" value="2"/>
</dbReference>
<organism evidence="9 10">
    <name type="scientific">Stieleria maiorica</name>
    <dbReference type="NCBI Taxonomy" id="2795974"/>
    <lineage>
        <taxon>Bacteria</taxon>
        <taxon>Pseudomonadati</taxon>
        <taxon>Planctomycetota</taxon>
        <taxon>Planctomycetia</taxon>
        <taxon>Pirellulales</taxon>
        <taxon>Pirellulaceae</taxon>
        <taxon>Stieleria</taxon>
    </lineage>
</organism>
<dbReference type="KEGG" id="smam:Mal15_30450"/>
<proteinExistence type="predicted"/>
<dbReference type="Proteomes" id="UP000321353">
    <property type="component" value="Chromosome"/>
</dbReference>
<evidence type="ECO:0000259" key="8">
    <source>
        <dbReference type="SMART" id="SM00062"/>
    </source>
</evidence>
<evidence type="ECO:0000313" key="9">
    <source>
        <dbReference type="EMBL" id="QEF98986.1"/>
    </source>
</evidence>
<dbReference type="InterPro" id="IPR001638">
    <property type="entry name" value="Solute-binding_3/MltF_N"/>
</dbReference>
<keyword evidence="5 7" id="KW-1133">Transmembrane helix</keyword>
<dbReference type="InterPro" id="IPR036458">
    <property type="entry name" value="Na:dicarbo_symporter_sf"/>
</dbReference>
<reference evidence="9 10" key="1">
    <citation type="submission" date="2019-02" db="EMBL/GenBank/DDBJ databases">
        <title>Planctomycetal bacteria perform biofilm scaping via a novel small molecule.</title>
        <authorList>
            <person name="Jeske O."/>
            <person name="Boedeker C."/>
            <person name="Wiegand S."/>
            <person name="Breitling P."/>
            <person name="Kallscheuer N."/>
            <person name="Jogler M."/>
            <person name="Rohde M."/>
            <person name="Petersen J."/>
            <person name="Medema M.H."/>
            <person name="Surup F."/>
            <person name="Jogler C."/>
        </authorList>
    </citation>
    <scope>NUCLEOTIDE SEQUENCE [LARGE SCALE GENOMIC DNA]</scope>
    <source>
        <strain evidence="9 10">Mal15</strain>
    </source>
</reference>
<dbReference type="PANTHER" id="PTHR35936:SF19">
    <property type="entry name" value="AMINO-ACID-BINDING PROTEIN YXEM-RELATED"/>
    <property type="match status" value="1"/>
</dbReference>
<dbReference type="SUPFAM" id="SSF118215">
    <property type="entry name" value="Proton glutamate symport protein"/>
    <property type="match status" value="1"/>
</dbReference>
<dbReference type="Pfam" id="PF00375">
    <property type="entry name" value="SDF"/>
    <property type="match status" value="1"/>
</dbReference>
<keyword evidence="6 7" id="KW-0472">Membrane</keyword>
<feature type="transmembrane region" description="Helical" evidence="7">
    <location>
        <begin position="353"/>
        <end position="373"/>
    </location>
</feature>
<feature type="domain" description="Solute-binding protein family 3/N-terminal" evidence="8">
    <location>
        <begin position="503"/>
        <end position="728"/>
    </location>
</feature>
<keyword evidence="10" id="KW-1185">Reference proteome</keyword>
<protein>
    <submittedName>
        <fullName evidence="9">Aerobic C4-dicarboxylate transport protein</fullName>
    </submittedName>
</protein>
<dbReference type="GO" id="GO:0015293">
    <property type="term" value="F:symporter activity"/>
    <property type="evidence" value="ECO:0007669"/>
    <property type="project" value="InterPro"/>
</dbReference>
<dbReference type="Gene3D" id="1.10.3860.10">
    <property type="entry name" value="Sodium:dicarboxylate symporter"/>
    <property type="match status" value="1"/>
</dbReference>
<evidence type="ECO:0000256" key="4">
    <source>
        <dbReference type="ARBA" id="ARBA00022729"/>
    </source>
</evidence>
<feature type="transmembrane region" description="Helical" evidence="7">
    <location>
        <begin position="399"/>
        <end position="420"/>
    </location>
</feature>
<evidence type="ECO:0000256" key="7">
    <source>
        <dbReference type="SAM" id="Phobius"/>
    </source>
</evidence>
<dbReference type="PANTHER" id="PTHR35936">
    <property type="entry name" value="MEMBRANE-BOUND LYTIC MUREIN TRANSGLYCOSYLASE F"/>
    <property type="match status" value="1"/>
</dbReference>
<comment type="subcellular location">
    <subcellularLocation>
        <location evidence="1">Membrane</location>
        <topology evidence="1">Multi-pass membrane protein</topology>
    </subcellularLocation>
</comment>
<dbReference type="SUPFAM" id="SSF53850">
    <property type="entry name" value="Periplasmic binding protein-like II"/>
    <property type="match status" value="1"/>
</dbReference>
<feature type="transmembrane region" description="Helical" evidence="7">
    <location>
        <begin position="98"/>
        <end position="119"/>
    </location>
</feature>
<feature type="transmembrane region" description="Helical" evidence="7">
    <location>
        <begin position="238"/>
        <end position="260"/>
    </location>
</feature>
<gene>
    <name evidence="9" type="primary">dctA</name>
    <name evidence="9" type="ORF">Mal15_30450</name>
</gene>
<name>A0A5B9MFV0_9BACT</name>
<keyword evidence="3 7" id="KW-0812">Transmembrane</keyword>
<keyword evidence="2" id="KW-0813">Transport</keyword>
<feature type="transmembrane region" description="Helical" evidence="7">
    <location>
        <begin position="427"/>
        <end position="449"/>
    </location>
</feature>
<evidence type="ECO:0000313" key="10">
    <source>
        <dbReference type="Proteomes" id="UP000321353"/>
    </source>
</evidence>
<feature type="transmembrane region" description="Helical" evidence="7">
    <location>
        <begin position="207"/>
        <end position="226"/>
    </location>
</feature>
<dbReference type="SMART" id="SM00062">
    <property type="entry name" value="PBPb"/>
    <property type="match status" value="1"/>
</dbReference>
<accession>A0A5B9MFV0</accession>
<evidence type="ECO:0000256" key="6">
    <source>
        <dbReference type="ARBA" id="ARBA00023136"/>
    </source>
</evidence>
<keyword evidence="4" id="KW-0732">Signal</keyword>
<feature type="transmembrane region" description="Helical" evidence="7">
    <location>
        <begin position="38"/>
        <end position="62"/>
    </location>
</feature>
<dbReference type="InterPro" id="IPR001991">
    <property type="entry name" value="Na-dicarboxylate_symporter"/>
</dbReference>
<evidence type="ECO:0000256" key="3">
    <source>
        <dbReference type="ARBA" id="ARBA00022692"/>
    </source>
</evidence>
<dbReference type="GO" id="GO:0016020">
    <property type="term" value="C:membrane"/>
    <property type="evidence" value="ECO:0007669"/>
    <property type="project" value="UniProtKB-SubCell"/>
</dbReference>
<evidence type="ECO:0000256" key="2">
    <source>
        <dbReference type="ARBA" id="ARBA00022448"/>
    </source>
</evidence>
<feature type="transmembrane region" description="Helical" evidence="7">
    <location>
        <begin position="324"/>
        <end position="341"/>
    </location>
</feature>
<evidence type="ECO:0000256" key="1">
    <source>
        <dbReference type="ARBA" id="ARBA00004141"/>
    </source>
</evidence>
<evidence type="ECO:0000256" key="5">
    <source>
        <dbReference type="ARBA" id="ARBA00022989"/>
    </source>
</evidence>
<dbReference type="Pfam" id="PF00497">
    <property type="entry name" value="SBP_bac_3"/>
    <property type="match status" value="1"/>
</dbReference>